<dbReference type="Pfam" id="PF18269">
    <property type="entry name" value="T3SS_ATPase_C"/>
    <property type="match status" value="1"/>
</dbReference>
<dbReference type="PANTHER" id="PTHR15184:SF9">
    <property type="entry name" value="SPI-1 TYPE 3 SECRETION SYSTEM ATPASE"/>
    <property type="match status" value="1"/>
</dbReference>
<reference evidence="9 10" key="1">
    <citation type="submission" date="2018-05" db="EMBL/GenBank/DDBJ databases">
        <title>Genomic Encyclopedia of Type Strains, Phase IV (KMG-IV): sequencing the most valuable type-strain genomes for metagenomic binning, comparative biology and taxonomic classification.</title>
        <authorList>
            <person name="Goeker M."/>
        </authorList>
    </citation>
    <scope>NUCLEOTIDE SEQUENCE [LARGE SCALE GENOMIC DNA]</scope>
    <source>
        <strain evidence="9 10">DSM 16097</strain>
    </source>
</reference>
<dbReference type="AlphaFoldDB" id="A0A316GXH6"/>
<comment type="subcellular location">
    <subcellularLocation>
        <location evidence="1">Cytoplasm</location>
    </subcellularLocation>
</comment>
<dbReference type="InterPro" id="IPR027417">
    <property type="entry name" value="P-loop_NTPase"/>
</dbReference>
<dbReference type="NCBIfam" id="TIGR01026">
    <property type="entry name" value="fliI_yscN"/>
    <property type="match status" value="1"/>
</dbReference>
<evidence type="ECO:0000256" key="5">
    <source>
        <dbReference type="ARBA" id="ARBA00022840"/>
    </source>
</evidence>
<keyword evidence="10" id="KW-1185">Reference proteome</keyword>
<dbReference type="GO" id="GO:0030254">
    <property type="term" value="P:protein secretion by the type III secretion system"/>
    <property type="evidence" value="ECO:0007669"/>
    <property type="project" value="InterPro"/>
</dbReference>
<dbReference type="GO" id="GO:0005737">
    <property type="term" value="C:cytoplasm"/>
    <property type="evidence" value="ECO:0007669"/>
    <property type="project" value="UniProtKB-SubCell"/>
</dbReference>
<gene>
    <name evidence="9" type="ORF">C7455_10679</name>
</gene>
<keyword evidence="5" id="KW-0067">ATP-binding</keyword>
<dbReference type="OrthoDB" id="9801639at2"/>
<dbReference type="InterPro" id="IPR050053">
    <property type="entry name" value="ATPase_alpha/beta_chains"/>
</dbReference>
<dbReference type="SUPFAM" id="SSF52540">
    <property type="entry name" value="P-loop containing nucleoside triphosphate hydrolases"/>
    <property type="match status" value="1"/>
</dbReference>
<keyword evidence="7" id="KW-1278">Translocase</keyword>
<dbReference type="GO" id="GO:0030257">
    <property type="term" value="C:type III protein secretion system complex"/>
    <property type="evidence" value="ECO:0007669"/>
    <property type="project" value="InterPro"/>
</dbReference>
<dbReference type="Gene3D" id="3.40.50.12240">
    <property type="match status" value="1"/>
</dbReference>
<evidence type="ECO:0000313" key="10">
    <source>
        <dbReference type="Proteomes" id="UP000245708"/>
    </source>
</evidence>
<dbReference type="SMART" id="SM00382">
    <property type="entry name" value="AAA"/>
    <property type="match status" value="1"/>
</dbReference>
<dbReference type="GO" id="GO:0016887">
    <property type="term" value="F:ATP hydrolysis activity"/>
    <property type="evidence" value="ECO:0007669"/>
    <property type="project" value="InterPro"/>
</dbReference>
<dbReference type="InterPro" id="IPR005714">
    <property type="entry name" value="ATPase_T3SS_FliI/YscN"/>
</dbReference>
<evidence type="ECO:0000256" key="3">
    <source>
        <dbReference type="ARBA" id="ARBA00022490"/>
    </source>
</evidence>
<evidence type="ECO:0000256" key="4">
    <source>
        <dbReference type="ARBA" id="ARBA00022741"/>
    </source>
</evidence>
<dbReference type="Proteomes" id="UP000245708">
    <property type="component" value="Unassembled WGS sequence"/>
</dbReference>
<protein>
    <submittedName>
        <fullName evidence="9">Flagellum-specific ATP synthase</fullName>
    </submittedName>
</protein>
<organism evidence="9 10">
    <name type="scientific">Roseicyclus mahoneyensis</name>
    <dbReference type="NCBI Taxonomy" id="164332"/>
    <lineage>
        <taxon>Bacteria</taxon>
        <taxon>Pseudomonadati</taxon>
        <taxon>Pseudomonadota</taxon>
        <taxon>Alphaproteobacteria</taxon>
        <taxon>Rhodobacterales</taxon>
        <taxon>Roseobacteraceae</taxon>
        <taxon>Roseicyclus</taxon>
    </lineage>
</organism>
<evidence type="ECO:0000256" key="6">
    <source>
        <dbReference type="ARBA" id="ARBA00022927"/>
    </source>
</evidence>
<keyword evidence="4" id="KW-0547">Nucleotide-binding</keyword>
<dbReference type="RefSeq" id="WP_109668845.1">
    <property type="nucleotide sequence ID" value="NZ_QGGW01000006.1"/>
</dbReference>
<dbReference type="Pfam" id="PF00006">
    <property type="entry name" value="ATP-synt_ab"/>
    <property type="match status" value="1"/>
</dbReference>
<dbReference type="GO" id="GO:0005524">
    <property type="term" value="F:ATP binding"/>
    <property type="evidence" value="ECO:0007669"/>
    <property type="project" value="UniProtKB-KW"/>
</dbReference>
<dbReference type="InterPro" id="IPR000194">
    <property type="entry name" value="ATPase_F1/V1/A1_a/bsu_nucl-bd"/>
</dbReference>
<keyword evidence="2" id="KW-0813">Transport</keyword>
<evidence type="ECO:0000313" key="9">
    <source>
        <dbReference type="EMBL" id="PWK59793.1"/>
    </source>
</evidence>
<dbReference type="EMBL" id="QGGW01000006">
    <property type="protein sequence ID" value="PWK59793.1"/>
    <property type="molecule type" value="Genomic_DNA"/>
</dbReference>
<feature type="domain" description="AAA+ ATPase" evidence="8">
    <location>
        <begin position="155"/>
        <end position="339"/>
    </location>
</feature>
<evidence type="ECO:0000256" key="7">
    <source>
        <dbReference type="ARBA" id="ARBA00022967"/>
    </source>
</evidence>
<keyword evidence="6" id="KW-0653">Protein transport</keyword>
<dbReference type="InterPro" id="IPR040627">
    <property type="entry name" value="T3SS_ATPase_C"/>
</dbReference>
<evidence type="ECO:0000256" key="2">
    <source>
        <dbReference type="ARBA" id="ARBA00022448"/>
    </source>
</evidence>
<accession>A0A316GXH6</accession>
<dbReference type="InterPro" id="IPR003593">
    <property type="entry name" value="AAA+_ATPase"/>
</dbReference>
<comment type="caution">
    <text evidence="9">The sequence shown here is derived from an EMBL/GenBank/DDBJ whole genome shotgun (WGS) entry which is preliminary data.</text>
</comment>
<sequence length="463" mass="48440">MPDDVFDPLRARLRDIRPARSVGQITALGRDHVRVTGLDRIAALGDRVRIGDALVGEVLRIDAQGCTVMPEGAPDGIRLGQPVTHLGPASLSPHPGWLGRVIDPDGRPLDERPLFPGPRAVPLLAPPPPPAQRRGLGQRLRTGFAVFDTLLPIVRGQRVGLFAGSGVGKSHLIAGLAQGIAADVVVIGLIGERGREVRDFVAETLGAGGLARAVVVVATSDQPALTRARAAWAMMSVAEYFRDRGLHVLVLADSITRFAEAQREVAAAVGEPFGPSGFPASMAQMVMALAERAGPGGAGQGDITAVLSVLVAGSDMEGPVADVMRGVLDGHVLLSRDIAERGRYPAIDLLRSVSRALPGAASVEEGKLIQRARQLLGAHDRTEMMIQAGLYAAGSDPVTDAAIAVWPALDAFVAAQGGAIPEESFVHLRGILDAVDPDRRGTRAARAVFEDRPAPVRAAPGSP</sequence>
<dbReference type="PANTHER" id="PTHR15184">
    <property type="entry name" value="ATP SYNTHASE"/>
    <property type="match status" value="1"/>
</dbReference>
<evidence type="ECO:0000259" key="8">
    <source>
        <dbReference type="SMART" id="SM00382"/>
    </source>
</evidence>
<keyword evidence="3" id="KW-0963">Cytoplasm</keyword>
<evidence type="ECO:0000256" key="1">
    <source>
        <dbReference type="ARBA" id="ARBA00004496"/>
    </source>
</evidence>
<proteinExistence type="predicted"/>
<dbReference type="GO" id="GO:0046933">
    <property type="term" value="F:proton-transporting ATP synthase activity, rotational mechanism"/>
    <property type="evidence" value="ECO:0007669"/>
    <property type="project" value="TreeGrafter"/>
</dbReference>
<name>A0A316GXH6_9RHOB</name>